<reference evidence="3 4" key="1">
    <citation type="submission" date="2017-04" db="EMBL/GenBank/DDBJ databases">
        <authorList>
            <person name="Afonso C.L."/>
            <person name="Miller P.J."/>
            <person name="Scott M.A."/>
            <person name="Spackman E."/>
            <person name="Goraichik I."/>
            <person name="Dimitrov K.M."/>
            <person name="Suarez D.L."/>
            <person name="Swayne D.E."/>
        </authorList>
    </citation>
    <scope>NUCLEOTIDE SEQUENCE [LARGE SCALE GENOMIC DNA]</scope>
    <source>
        <strain evidence="3 4">DSM 22418</strain>
    </source>
</reference>
<keyword evidence="4" id="KW-1185">Reference proteome</keyword>
<dbReference type="CDD" id="cd03394">
    <property type="entry name" value="PAP2_like_5"/>
    <property type="match status" value="1"/>
</dbReference>
<feature type="signal peptide" evidence="1">
    <location>
        <begin position="1"/>
        <end position="23"/>
    </location>
</feature>
<dbReference type="EMBL" id="FXAU01000003">
    <property type="protein sequence ID" value="SMG31494.1"/>
    <property type="molecule type" value="Genomic_DNA"/>
</dbReference>
<dbReference type="PANTHER" id="PTHR14969">
    <property type="entry name" value="SPHINGOSINE-1-PHOSPHATE PHOSPHOHYDROLASE"/>
    <property type="match status" value="1"/>
</dbReference>
<feature type="domain" description="Phosphatidic acid phosphatase type 2/haloperoxidase" evidence="2">
    <location>
        <begin position="132"/>
        <end position="230"/>
    </location>
</feature>
<feature type="chain" id="PRO_5012552969" evidence="1">
    <location>
        <begin position="24"/>
        <end position="268"/>
    </location>
</feature>
<proteinExistence type="predicted"/>
<evidence type="ECO:0000313" key="4">
    <source>
        <dbReference type="Proteomes" id="UP000192980"/>
    </source>
</evidence>
<dbReference type="InterPro" id="IPR036938">
    <property type="entry name" value="PAP2/HPO_sf"/>
</dbReference>
<dbReference type="AlphaFoldDB" id="A0A1X7JT02"/>
<dbReference type="Pfam" id="PF01569">
    <property type="entry name" value="PAP2"/>
    <property type="match status" value="1"/>
</dbReference>
<dbReference type="SUPFAM" id="SSF48317">
    <property type="entry name" value="Acid phosphatase/Vanadium-dependent haloperoxidase"/>
    <property type="match status" value="1"/>
</dbReference>
<dbReference type="SMART" id="SM00014">
    <property type="entry name" value="acidPPc"/>
    <property type="match status" value="1"/>
</dbReference>
<name>A0A1X7JT02_9SPHI</name>
<dbReference type="STRING" id="561061.SAMN05660862_2184"/>
<gene>
    <name evidence="3" type="ORF">SAMN05660862_2184</name>
</gene>
<evidence type="ECO:0000313" key="3">
    <source>
        <dbReference type="EMBL" id="SMG31494.1"/>
    </source>
</evidence>
<dbReference type="InterPro" id="IPR000326">
    <property type="entry name" value="PAP2/HPO"/>
</dbReference>
<dbReference type="RefSeq" id="WP_085472904.1">
    <property type="nucleotide sequence ID" value="NZ_CP038029.1"/>
</dbReference>
<dbReference type="PANTHER" id="PTHR14969:SF13">
    <property type="entry name" value="AT30094P"/>
    <property type="match status" value="1"/>
</dbReference>
<dbReference type="Proteomes" id="UP000192980">
    <property type="component" value="Unassembled WGS sequence"/>
</dbReference>
<accession>A0A1X7JT02</accession>
<protein>
    <submittedName>
        <fullName evidence="3">PAP2 superfamily protein</fullName>
    </submittedName>
</protein>
<organism evidence="3 4">
    <name type="scientific">Sphingobacterium psychroaquaticum</name>
    <dbReference type="NCBI Taxonomy" id="561061"/>
    <lineage>
        <taxon>Bacteria</taxon>
        <taxon>Pseudomonadati</taxon>
        <taxon>Bacteroidota</taxon>
        <taxon>Sphingobacteriia</taxon>
        <taxon>Sphingobacteriales</taxon>
        <taxon>Sphingobacteriaceae</taxon>
        <taxon>Sphingobacterium</taxon>
    </lineage>
</organism>
<dbReference type="Gene3D" id="1.20.144.10">
    <property type="entry name" value="Phosphatidic acid phosphatase type 2/haloperoxidase"/>
    <property type="match status" value="1"/>
</dbReference>
<evidence type="ECO:0000256" key="1">
    <source>
        <dbReference type="SAM" id="SignalP"/>
    </source>
</evidence>
<sequence length="268" mass="29851">MRSVSFWMISTILLHLHAVSAHTIPTSASPIQIDSLQPSITIMPKQDTLSDFHFTWPRIVAPAVLVGYGIAGLKIPGLKKLNTSTQDELFEHQVSGTKWDNYTQYMPAAMVYAYNLAGIPGKHNFRDRSLLFLGSQAMAAAISIPLKLIVQEPRPDGSNNLSWPSGHTTTAFASAQFLFEEYKETNIWLSLSGYPFAIFTGAYRVVNNRHWVSDVVAGAGFGIASTELTYWLYPKVSRLLHQTEKSNKLLFYPVISGHQYGLGFVKKL</sequence>
<evidence type="ECO:0000259" key="2">
    <source>
        <dbReference type="SMART" id="SM00014"/>
    </source>
</evidence>
<keyword evidence="1" id="KW-0732">Signal</keyword>